<evidence type="ECO:0000313" key="3">
    <source>
        <dbReference type="Proteomes" id="UP000064921"/>
    </source>
</evidence>
<dbReference type="KEGG" id="pphr:APZ00_06015"/>
<gene>
    <name evidence="2" type="ORF">APZ00_06015</name>
</gene>
<proteinExistence type="predicted"/>
<dbReference type="RefSeq" id="WP_058898353.1">
    <property type="nucleotide sequence ID" value="NZ_CP013068.1"/>
</dbReference>
<organism evidence="2 3">
    <name type="scientific">Pannonibacter phragmitetus</name>
    <dbReference type="NCBI Taxonomy" id="121719"/>
    <lineage>
        <taxon>Bacteria</taxon>
        <taxon>Pseudomonadati</taxon>
        <taxon>Pseudomonadota</taxon>
        <taxon>Alphaproteobacteria</taxon>
        <taxon>Hyphomicrobiales</taxon>
        <taxon>Stappiaceae</taxon>
        <taxon>Pannonibacter</taxon>
    </lineage>
</organism>
<evidence type="ECO:0008006" key="4">
    <source>
        <dbReference type="Google" id="ProtNLM"/>
    </source>
</evidence>
<feature type="region of interest" description="Disordered" evidence="1">
    <location>
        <begin position="392"/>
        <end position="413"/>
    </location>
</feature>
<evidence type="ECO:0000256" key="1">
    <source>
        <dbReference type="SAM" id="MobiDB-lite"/>
    </source>
</evidence>
<dbReference type="SUPFAM" id="SSF52540">
    <property type="entry name" value="P-loop containing nucleoside triphosphate hydrolases"/>
    <property type="match status" value="1"/>
</dbReference>
<dbReference type="EMBL" id="CP013068">
    <property type="protein sequence ID" value="ALV26688.1"/>
    <property type="molecule type" value="Genomic_DNA"/>
</dbReference>
<keyword evidence="3" id="KW-1185">Reference proteome</keyword>
<sequence>MIDRQNSSESLAPENAIQQLAQVIESGPVVLSVGSGPVDRRLFRPEMLIEARIRNWSSPASRPPEDGAFSAEPELCERRTELLLADSDALSIFPDKTADTAVLAGDLALLDRAEGWKVIEHLLRIARRQAVIPCGVSVSSQGEHSPGSTGTVWRPEDFDGTWQIVFQPEQIPAVPGDARPFYAIRTFPKPGYRYRFGQKTLVIAETALPQGRFEKRAPEESELESALYSIFRDVEPSSFMISGTWDFQPYPANSMYDPAVLAERRHPIQYIYMPGMLNHAQEVIESQNFSEISEISEIPPLITHLAENYYEKIFKPLEIDFFLYIGRPNIAAFCLIYLMEKYGIKIRILDYEPATASDGQLYSRYAERFKVKTALERMDSFAVNLTSSWERPAMPMPQVSPPEEEPEPAAQAPAPVQVDLAPFPFLRRLELTPAADASQLDLYLSGCKLEIAPAPHTTVRGLQVRGSFMLKGAGTDKFKLKAIRVIWDGETLSETSYWGHSATTSSYSFSINAGLIGTGPHCDLTVVLYLENAEAEEDLPHAVYFSAGTIKVERVAPAWSRDSAGDPAAIHPLLVSGLGRSGTTLLMKLLLSHPKIAGWDVHPYEGQAAQYWLNAARILLQPRDVRPDVPVTAFQQAMNKIFRNPFLSHPFMADPAEHNPVLEWADHTHVPQTIEFFKRQIDQYYKALAKECGKEGAVFFAEKTQPNMHSEIFNEVYGNPAELTLVRHPFDVLCSVRSFFPQVEFYKTDGYISALNLGYERMLYRLDLEDRRNKVILYEDMISSPQETMSGVFKFIGLEAFEMPASGATDGAANSHITSASSESSVHRWKQDLSASDQELAKAVFESTMKKMAMHLPGFDPGYPV</sequence>
<dbReference type="STRING" id="121719.APZ00_06015"/>
<dbReference type="AlphaFoldDB" id="A0A0U3NAD4"/>
<reference evidence="2 3" key="1">
    <citation type="submission" date="2015-10" db="EMBL/GenBank/DDBJ databases">
        <title>The world's first case of liver abscess caused by Pannonibacter phragmitetus.</title>
        <authorList>
            <person name="Ming D."/>
            <person name="Wang M."/>
            <person name="Zhou Y."/>
            <person name="Jiang T."/>
            <person name="Hu S."/>
        </authorList>
    </citation>
    <scope>NUCLEOTIDE SEQUENCE [LARGE SCALE GENOMIC DNA]</scope>
    <source>
        <strain evidence="2 3">31801</strain>
    </source>
</reference>
<evidence type="ECO:0000313" key="2">
    <source>
        <dbReference type="EMBL" id="ALV26688.1"/>
    </source>
</evidence>
<dbReference type="Pfam" id="PF13469">
    <property type="entry name" value="Sulfotransfer_3"/>
    <property type="match status" value="1"/>
</dbReference>
<protein>
    <recommendedName>
        <fullName evidence="4">Sulfotransferase domain</fullName>
    </recommendedName>
</protein>
<dbReference type="InterPro" id="IPR027417">
    <property type="entry name" value="P-loop_NTPase"/>
</dbReference>
<dbReference type="Proteomes" id="UP000064921">
    <property type="component" value="Chromosome"/>
</dbReference>
<dbReference type="Gene3D" id="3.40.50.300">
    <property type="entry name" value="P-loop containing nucleotide triphosphate hydrolases"/>
    <property type="match status" value="1"/>
</dbReference>
<name>A0A0U3NAD4_9HYPH</name>
<accession>A0A0U3NAD4</accession>